<comment type="subunit">
    <text evidence="5">Homohexamer. Associates with heptad repeats of HSF1 trimers and probably also HSF1 monomers, and with HSP70. Association with HSF1 trimers and HSP70 coincides with attenuation of heat shock response and the conversion of HSF1 trimer to monomer.</text>
</comment>
<dbReference type="GO" id="GO:0005829">
    <property type="term" value="C:cytosol"/>
    <property type="evidence" value="ECO:0000318"/>
    <property type="project" value="GO_Central"/>
</dbReference>
<dbReference type="AlphaFoldDB" id="E9AF91"/>
<evidence type="ECO:0000256" key="3">
    <source>
        <dbReference type="ARBA" id="ARBA00023242"/>
    </source>
</evidence>
<dbReference type="GO" id="GO:0005634">
    <property type="term" value="C:nucleus"/>
    <property type="evidence" value="ECO:0000318"/>
    <property type="project" value="GO_Central"/>
</dbReference>
<dbReference type="STRING" id="5664.E9AF91"/>
<dbReference type="Pfam" id="PF06825">
    <property type="entry name" value="HSBP1"/>
    <property type="match status" value="1"/>
</dbReference>
<dbReference type="OMA" id="MERANMD"/>
<dbReference type="VEuPathDB" id="TriTrypDB:LmjF.35.2680"/>
<dbReference type="VEuPathDB" id="TriTrypDB:LMJFC_350035100"/>
<dbReference type="PANTHER" id="PTHR19424:SF0">
    <property type="entry name" value="HEAT SHOCK FACTOR BINDING PROTEIN 1"/>
    <property type="match status" value="1"/>
</dbReference>
<keyword evidence="3" id="KW-0539">Nucleus</keyword>
<dbReference type="RefSeq" id="XP_003722661.1">
    <property type="nucleotide sequence ID" value="XM_003722613.1"/>
</dbReference>
<dbReference type="VEuPathDB" id="TriTrypDB:LMJLV39_350033500"/>
<dbReference type="GO" id="GO:0070370">
    <property type="term" value="P:cellular heat acclimation"/>
    <property type="evidence" value="ECO:0000318"/>
    <property type="project" value="GO_Central"/>
</dbReference>
<evidence type="ECO:0000256" key="2">
    <source>
        <dbReference type="ARBA" id="ARBA00006349"/>
    </source>
</evidence>
<comment type="subcellular location">
    <subcellularLocation>
        <location evidence="1">Nucleus</location>
    </subcellularLocation>
</comment>
<dbReference type="HOGENOM" id="CLU_149552_2_0_1"/>
<reference evidence="8 9" key="2">
    <citation type="journal article" date="2011" name="Genome Res.">
        <title>Chromosome and gene copy number variation allow major structural change between species and strains of Leishmania.</title>
        <authorList>
            <person name="Rogers M.B."/>
            <person name="Hilley J.D."/>
            <person name="Dickens N.J."/>
            <person name="Wilkes J."/>
            <person name="Bates P.A."/>
            <person name="Depledge D.P."/>
            <person name="Harris D."/>
            <person name="Her Y."/>
            <person name="Herzyk P."/>
            <person name="Imamura H."/>
            <person name="Otto T.D."/>
            <person name="Sanders M."/>
            <person name="Seeger K."/>
            <person name="Dujardin J.C."/>
            <person name="Berriman M."/>
            <person name="Smith D.F."/>
            <person name="Hertz-Fowler C."/>
            <person name="Mottram J.C."/>
        </authorList>
    </citation>
    <scope>NUCLEOTIDE SEQUENCE [LARGE SCALE GENOMIC DNA]</scope>
    <source>
        <strain evidence="9">MHOM/IL/81/Friedlin</strain>
    </source>
</reference>
<feature type="compositionally biased region" description="Polar residues" evidence="7">
    <location>
        <begin position="58"/>
        <end position="68"/>
    </location>
</feature>
<comment type="similarity">
    <text evidence="2">Belongs to the HSBP1 family.</text>
</comment>
<organism evidence="8 9">
    <name type="scientific">Leishmania major</name>
    <dbReference type="NCBI Taxonomy" id="5664"/>
    <lineage>
        <taxon>Eukaryota</taxon>
        <taxon>Discoba</taxon>
        <taxon>Euglenozoa</taxon>
        <taxon>Kinetoplastea</taxon>
        <taxon>Metakinetoplastina</taxon>
        <taxon>Trypanosomatida</taxon>
        <taxon>Trypanosomatidae</taxon>
        <taxon>Leishmaniinae</taxon>
        <taxon>Leishmania</taxon>
    </lineage>
</organism>
<dbReference type="PANTHER" id="PTHR19424">
    <property type="entry name" value="HEAT SHOCK FACTOR BINDING PROTEIN 1"/>
    <property type="match status" value="1"/>
</dbReference>
<dbReference type="InterPro" id="IPR009643">
    <property type="entry name" value="HS1-bd"/>
</dbReference>
<evidence type="ECO:0000256" key="6">
    <source>
        <dbReference type="ARBA" id="ARBA00039223"/>
    </source>
</evidence>
<evidence type="ECO:0000256" key="5">
    <source>
        <dbReference type="ARBA" id="ARBA00038772"/>
    </source>
</evidence>
<evidence type="ECO:0000256" key="4">
    <source>
        <dbReference type="ARBA" id="ARBA00037689"/>
    </source>
</evidence>
<reference evidence="8 9" key="1">
    <citation type="journal article" date="2005" name="Science">
        <title>The genome of the kinetoplastid parasite, Leishmania major.</title>
        <authorList>
            <person name="Ivens A.C."/>
            <person name="Peacock C.S."/>
            <person name="Worthey E.A."/>
            <person name="Murphy L."/>
            <person name="Aggarwal G."/>
            <person name="Berriman M."/>
            <person name="Sisk E."/>
            <person name="Rajandream M.A."/>
            <person name="Adlem E."/>
            <person name="Aert R."/>
            <person name="Anupama A."/>
            <person name="Apostolou Z."/>
            <person name="Attipoe P."/>
            <person name="Bason N."/>
            <person name="Bauser C."/>
            <person name="Beck A."/>
            <person name="Beverley S.M."/>
            <person name="Bianchettin G."/>
            <person name="Borzym K."/>
            <person name="Bothe G."/>
            <person name="Bruschi C.V."/>
            <person name="Collins M."/>
            <person name="Cadag E."/>
            <person name="Ciarloni L."/>
            <person name="Clayton C."/>
            <person name="Coulson R.M."/>
            <person name="Cronin A."/>
            <person name="Cruz A.K."/>
            <person name="Davies R.M."/>
            <person name="De Gaudenzi J."/>
            <person name="Dobson D.E."/>
            <person name="Duesterhoeft A."/>
            <person name="Fazelina G."/>
            <person name="Fosker N."/>
            <person name="Frasch A.C."/>
            <person name="Fraser A."/>
            <person name="Fuchs M."/>
            <person name="Gabel C."/>
            <person name="Goble A."/>
            <person name="Goffeau A."/>
            <person name="Harris D."/>
            <person name="Hertz-Fowler C."/>
            <person name="Hilbert H."/>
            <person name="Horn D."/>
            <person name="Huang Y."/>
            <person name="Klages S."/>
            <person name="Knights A."/>
            <person name="Kube M."/>
            <person name="Larke N."/>
            <person name="Litvin L."/>
            <person name="Lord A."/>
            <person name="Louie T."/>
            <person name="Marra M."/>
            <person name="Masuy D."/>
            <person name="Matthews K."/>
            <person name="Michaeli S."/>
            <person name="Mottram J.C."/>
            <person name="Muller-Auer S."/>
            <person name="Munden H."/>
            <person name="Nelson S."/>
            <person name="Norbertczak H."/>
            <person name="Oliver K."/>
            <person name="O'neil S."/>
            <person name="Pentony M."/>
            <person name="Pohl T.M."/>
            <person name="Price C."/>
            <person name="Purnelle B."/>
            <person name="Quail M.A."/>
            <person name="Rabbinowitsch E."/>
            <person name="Reinhardt R."/>
            <person name="Rieger M."/>
            <person name="Rinta J."/>
            <person name="Robben J."/>
            <person name="Robertson L."/>
            <person name="Ruiz J.C."/>
            <person name="Rutter S."/>
            <person name="Saunders D."/>
            <person name="Schafer M."/>
            <person name="Schein J."/>
            <person name="Schwartz D.C."/>
            <person name="Seeger K."/>
            <person name="Seyler A."/>
            <person name="Sharp S."/>
            <person name="Shin H."/>
            <person name="Sivam D."/>
            <person name="Squares R."/>
            <person name="Squares S."/>
            <person name="Tosato V."/>
            <person name="Vogt C."/>
            <person name="Volckaert G."/>
            <person name="Wambutt R."/>
            <person name="Warren T."/>
            <person name="Wedler H."/>
            <person name="Woodward J."/>
            <person name="Zhou S."/>
            <person name="Zimmermann W."/>
            <person name="Smith D.F."/>
            <person name="Blackwell J.M."/>
            <person name="Stuart K.D."/>
            <person name="Barrell B."/>
            <person name="Myler P.J."/>
        </authorList>
    </citation>
    <scope>NUCLEOTIDE SEQUENCE [LARGE SCALE GENOMIC DNA]</scope>
    <source>
        <strain evidence="9">MHOM/IL/81/Friedlin</strain>
    </source>
</reference>
<gene>
    <name evidence="8" type="ORF">LMJF_35_2680</name>
</gene>
<evidence type="ECO:0000313" key="8">
    <source>
        <dbReference type="EMBL" id="CBZ12895.1"/>
    </source>
</evidence>
<dbReference type="GO" id="GO:0003714">
    <property type="term" value="F:transcription corepressor activity"/>
    <property type="evidence" value="ECO:0007669"/>
    <property type="project" value="InterPro"/>
</dbReference>
<protein>
    <recommendedName>
        <fullName evidence="6">Heat shock factor-binding protein 1</fullName>
    </recommendedName>
</protein>
<evidence type="ECO:0000256" key="1">
    <source>
        <dbReference type="ARBA" id="ARBA00004123"/>
    </source>
</evidence>
<dbReference type="KEGG" id="lma:LMJF_35_2680"/>
<accession>E9AF91</accession>
<dbReference type="VEuPathDB" id="TriTrypDB:LMJSD75_350033000"/>
<feature type="region of interest" description="Disordered" evidence="7">
    <location>
        <begin position="56"/>
        <end position="75"/>
    </location>
</feature>
<dbReference type="FunFam" id="1.20.5.430:FF:000002">
    <property type="entry name" value="Heat shock factor-binding protein 1"/>
    <property type="match status" value="1"/>
</dbReference>
<dbReference type="Proteomes" id="UP000000542">
    <property type="component" value="Chromosome 35"/>
</dbReference>
<dbReference type="EMBL" id="FR796431">
    <property type="protein sequence ID" value="CBZ12895.1"/>
    <property type="molecule type" value="Genomic_DNA"/>
</dbReference>
<keyword evidence="9" id="KW-1185">Reference proteome</keyword>
<dbReference type="InParanoid" id="E9AF91"/>
<proteinExistence type="inferred from homology"/>
<comment type="function">
    <text evidence="4">Negative regulator of the heat shock response. Negatively affects HSF1 DNA-binding activity. May have a role in the suppression of the activation of the stress response during the aging process.</text>
</comment>
<dbReference type="eggNOG" id="KOG4117">
    <property type="taxonomic scope" value="Eukaryota"/>
</dbReference>
<evidence type="ECO:0000313" key="9">
    <source>
        <dbReference type="Proteomes" id="UP000000542"/>
    </source>
</evidence>
<dbReference type="GeneID" id="12982562"/>
<evidence type="ECO:0000256" key="7">
    <source>
        <dbReference type="SAM" id="MobiDB-lite"/>
    </source>
</evidence>
<name>E9AF91_LEIMA</name>
<sequence length="75" mass="8360">MVASSVPQGGTQEVTSHVQGLMQQMQARFDEMSKCIISRIDEMSLRIDDLEHSIDDLMQQSGAEQSQKPAARPKK</sequence>
<dbReference type="Gene3D" id="1.20.5.430">
    <property type="match status" value="1"/>
</dbReference>